<comment type="caution">
    <text evidence="2">The sequence shown here is derived from an EMBL/GenBank/DDBJ whole genome shotgun (WGS) entry which is preliminary data.</text>
</comment>
<keyword evidence="3" id="KW-1185">Reference proteome</keyword>
<gene>
    <name evidence="2" type="ORF">V6N11_036500</name>
</gene>
<name>A0ABR2RAW8_9ROSI</name>
<feature type="chain" id="PRO_5045245174" evidence="1">
    <location>
        <begin position="31"/>
        <end position="92"/>
    </location>
</feature>
<organism evidence="2 3">
    <name type="scientific">Hibiscus sabdariffa</name>
    <name type="common">roselle</name>
    <dbReference type="NCBI Taxonomy" id="183260"/>
    <lineage>
        <taxon>Eukaryota</taxon>
        <taxon>Viridiplantae</taxon>
        <taxon>Streptophyta</taxon>
        <taxon>Embryophyta</taxon>
        <taxon>Tracheophyta</taxon>
        <taxon>Spermatophyta</taxon>
        <taxon>Magnoliopsida</taxon>
        <taxon>eudicotyledons</taxon>
        <taxon>Gunneridae</taxon>
        <taxon>Pentapetalae</taxon>
        <taxon>rosids</taxon>
        <taxon>malvids</taxon>
        <taxon>Malvales</taxon>
        <taxon>Malvaceae</taxon>
        <taxon>Malvoideae</taxon>
        <taxon>Hibiscus</taxon>
    </lineage>
</organism>
<evidence type="ECO:0000256" key="1">
    <source>
        <dbReference type="SAM" id="SignalP"/>
    </source>
</evidence>
<accession>A0ABR2RAW8</accession>
<keyword evidence="1" id="KW-0732">Signal</keyword>
<evidence type="ECO:0000313" key="2">
    <source>
        <dbReference type="EMBL" id="KAK9009980.1"/>
    </source>
</evidence>
<evidence type="ECO:0000313" key="3">
    <source>
        <dbReference type="Proteomes" id="UP001396334"/>
    </source>
</evidence>
<dbReference type="Proteomes" id="UP001396334">
    <property type="component" value="Unassembled WGS sequence"/>
</dbReference>
<protein>
    <submittedName>
        <fullName evidence="2">Uncharacterized protein</fullName>
    </submittedName>
</protein>
<dbReference type="EMBL" id="JBBPBN010000024">
    <property type="protein sequence ID" value="KAK9009980.1"/>
    <property type="molecule type" value="Genomic_DNA"/>
</dbReference>
<proteinExistence type="predicted"/>
<feature type="signal peptide" evidence="1">
    <location>
        <begin position="1"/>
        <end position="30"/>
    </location>
</feature>
<sequence length="92" mass="10579">MSFQRMRTPGPFLPLLLFAIMLTTVHLSSCRQLITWETQHHHHHFSATSPTVSGNQKKHTPAQDVSHQECMCMVLGKKEWKQILSSLEPNMI</sequence>
<reference evidence="2 3" key="1">
    <citation type="journal article" date="2024" name="G3 (Bethesda)">
        <title>Genome assembly of Hibiscus sabdariffa L. provides insights into metabolisms of medicinal natural products.</title>
        <authorList>
            <person name="Kim T."/>
        </authorList>
    </citation>
    <scope>NUCLEOTIDE SEQUENCE [LARGE SCALE GENOMIC DNA]</scope>
    <source>
        <strain evidence="2">TK-2024</strain>
        <tissue evidence="2">Old leaves</tissue>
    </source>
</reference>